<dbReference type="InterPro" id="IPR051317">
    <property type="entry name" value="Gfo/Idh/MocA_oxidoreduct"/>
</dbReference>
<comment type="caution">
    <text evidence="3">The sequence shown here is derived from an EMBL/GenBank/DDBJ whole genome shotgun (WGS) entry which is preliminary data.</text>
</comment>
<dbReference type="InterPro" id="IPR036291">
    <property type="entry name" value="NAD(P)-bd_dom_sf"/>
</dbReference>
<dbReference type="Proteomes" id="UP000615687">
    <property type="component" value="Unassembled WGS sequence"/>
</dbReference>
<accession>A0ABR9C5T2</accession>
<dbReference type="EMBL" id="JACYXJ010000001">
    <property type="protein sequence ID" value="MBD8875232.1"/>
    <property type="molecule type" value="Genomic_DNA"/>
</dbReference>
<protein>
    <submittedName>
        <fullName evidence="3">Gfo/Idh/MocA family oxidoreductase</fullName>
    </submittedName>
</protein>
<reference evidence="3 4" key="1">
    <citation type="submission" date="2020-09" db="EMBL/GenBank/DDBJ databases">
        <title>The genome sequence of type strain Labrenzia polysiphoniae KACC 19711.</title>
        <authorList>
            <person name="Liu Y."/>
        </authorList>
    </citation>
    <scope>NUCLEOTIDE SEQUENCE [LARGE SCALE GENOMIC DNA]</scope>
    <source>
        <strain evidence="3 4">KACC 19711</strain>
    </source>
</reference>
<sequence>MTIESTGKTGHAGAIRLGMVGGGQGAFIGGVHRIASRIDGDYQLVAGALSSDAERSKASGAELGLAPERCYADFDEMAQAEAARADGIEAVAIVTPNHMHFPVAKAFLEAGIHVICDKPLTSTLKDAEALAEVAGDAGRLFVLTHNYSGYPMIRQAREMVQSGTLGAIRLVQMEYVQDWLTEDLESSGQKQASWRTDPARSGAGGCIGDIGTHAYQLGGFVSGLKTDTVLADLTSFVPGRRVDDNVSVLLRFEGGAKGMLWASQVAPGNENGLSLRVYGDKGGLEWHQEQPNHLWYTPFGEPKRLITRGGSGATPAAERVTRVPAGHPEGYLEGFATIYREAAEAIRAARTGASVSKDVQFPGIADGLSGMRFIDACIRSSNEGAVWTKV</sequence>
<dbReference type="InterPro" id="IPR000683">
    <property type="entry name" value="Gfo/Idh/MocA-like_OxRdtase_N"/>
</dbReference>
<dbReference type="RefSeq" id="WP_192107127.1">
    <property type="nucleotide sequence ID" value="NZ_JACYXJ010000001.1"/>
</dbReference>
<dbReference type="SUPFAM" id="SSF51735">
    <property type="entry name" value="NAD(P)-binding Rossmann-fold domains"/>
    <property type="match status" value="1"/>
</dbReference>
<evidence type="ECO:0000259" key="2">
    <source>
        <dbReference type="Pfam" id="PF22725"/>
    </source>
</evidence>
<dbReference type="InterPro" id="IPR055170">
    <property type="entry name" value="GFO_IDH_MocA-like_dom"/>
</dbReference>
<proteinExistence type="predicted"/>
<dbReference type="Pfam" id="PF01408">
    <property type="entry name" value="GFO_IDH_MocA"/>
    <property type="match status" value="1"/>
</dbReference>
<dbReference type="Pfam" id="PF22725">
    <property type="entry name" value="GFO_IDH_MocA_C3"/>
    <property type="match status" value="1"/>
</dbReference>
<keyword evidence="4" id="KW-1185">Reference proteome</keyword>
<evidence type="ECO:0000313" key="4">
    <source>
        <dbReference type="Proteomes" id="UP000615687"/>
    </source>
</evidence>
<feature type="domain" description="GFO/IDH/MocA-like oxidoreductase" evidence="2">
    <location>
        <begin position="153"/>
        <end position="285"/>
    </location>
</feature>
<name>A0ABR9C5T2_9HYPH</name>
<feature type="domain" description="Gfo/Idh/MocA-like oxidoreductase N-terminal" evidence="1">
    <location>
        <begin position="15"/>
        <end position="142"/>
    </location>
</feature>
<evidence type="ECO:0000313" key="3">
    <source>
        <dbReference type="EMBL" id="MBD8875232.1"/>
    </source>
</evidence>
<dbReference type="Gene3D" id="3.30.360.10">
    <property type="entry name" value="Dihydrodipicolinate Reductase, domain 2"/>
    <property type="match status" value="1"/>
</dbReference>
<gene>
    <name evidence="3" type="ORF">IG617_02920</name>
</gene>
<evidence type="ECO:0000259" key="1">
    <source>
        <dbReference type="Pfam" id="PF01408"/>
    </source>
</evidence>
<dbReference type="SUPFAM" id="SSF55347">
    <property type="entry name" value="Glyceraldehyde-3-phosphate dehydrogenase-like, C-terminal domain"/>
    <property type="match status" value="1"/>
</dbReference>
<dbReference type="PANTHER" id="PTHR43708:SF3">
    <property type="entry name" value="OXIDOREDUCTASE"/>
    <property type="match status" value="1"/>
</dbReference>
<organism evidence="3 4">
    <name type="scientific">Roseibium polysiphoniae</name>
    <dbReference type="NCBI Taxonomy" id="2571221"/>
    <lineage>
        <taxon>Bacteria</taxon>
        <taxon>Pseudomonadati</taxon>
        <taxon>Pseudomonadota</taxon>
        <taxon>Alphaproteobacteria</taxon>
        <taxon>Hyphomicrobiales</taxon>
        <taxon>Stappiaceae</taxon>
        <taxon>Roseibium</taxon>
    </lineage>
</organism>
<dbReference type="Gene3D" id="3.40.50.720">
    <property type="entry name" value="NAD(P)-binding Rossmann-like Domain"/>
    <property type="match status" value="1"/>
</dbReference>
<dbReference type="PANTHER" id="PTHR43708">
    <property type="entry name" value="CONSERVED EXPRESSED OXIDOREDUCTASE (EUROFUNG)"/>
    <property type="match status" value="1"/>
</dbReference>